<comment type="cofactor">
    <cofactor evidence="1">
        <name>pyrroloquinoline quinone</name>
        <dbReference type="ChEBI" id="CHEBI:58442"/>
    </cofactor>
</comment>
<dbReference type="Gene3D" id="2.140.10.10">
    <property type="entry name" value="Quinoprotein alcohol dehydrogenase-like superfamily"/>
    <property type="match status" value="1"/>
</dbReference>
<dbReference type="InterPro" id="IPR011047">
    <property type="entry name" value="Quinoprotein_ADH-like_sf"/>
</dbReference>
<dbReference type="PANTHER" id="PTHR32303">
    <property type="entry name" value="QUINOPROTEIN ALCOHOL DEHYDROGENASE (CYTOCHROME C)"/>
    <property type="match status" value="1"/>
</dbReference>
<organism evidence="6 7">
    <name type="scientific">Methylophilales bacterium HTCC2181</name>
    <dbReference type="NCBI Taxonomy" id="383631"/>
    <lineage>
        <taxon>Bacteria</taxon>
        <taxon>Pseudomonadati</taxon>
        <taxon>Pseudomonadota</taxon>
        <taxon>Betaproteobacteria</taxon>
        <taxon>Nitrosomonadales</taxon>
        <taxon>OM43 clade</taxon>
    </lineage>
</organism>
<evidence type="ECO:0000259" key="5">
    <source>
        <dbReference type="Pfam" id="PF13360"/>
    </source>
</evidence>
<dbReference type="GO" id="GO:0016491">
    <property type="term" value="F:oxidoreductase activity"/>
    <property type="evidence" value="ECO:0007669"/>
    <property type="project" value="UniProtKB-KW"/>
</dbReference>
<evidence type="ECO:0000313" key="7">
    <source>
        <dbReference type="Proteomes" id="UP000054262"/>
    </source>
</evidence>
<evidence type="ECO:0000259" key="4">
    <source>
        <dbReference type="Pfam" id="PF01011"/>
    </source>
</evidence>
<dbReference type="InterPro" id="IPR002372">
    <property type="entry name" value="PQQ_rpt_dom"/>
</dbReference>
<dbReference type="AlphaFoldDB" id="A0P537"/>
<protein>
    <submittedName>
        <fullName evidence="6">Pyrrolo-quinoline quinone</fullName>
    </submittedName>
</protein>
<keyword evidence="3" id="KW-0560">Oxidoreductase</keyword>
<sequence length="581" mass="63663">MITLNKIVLFSLIVCLVGCQQPNSDWSSYGQDHTNQRYSRLDQINNKNVQGLKLAWQYQTGIKATFQATPIVQDGIMYISLPYNHVLAMNAKTGKVIWRYEHDRNRDWKMCCGPTNRGVAVHGEQLFMGTVDARLISLDIKTGHKLWDINVVENIVGTESISALNPSDPNREKKISGGTGVGISMAPVVYENKVIVGITGVGYGLHVEGREKDAPLGAVVGVAGRFGRPGFLAAYDIYSGKQVWQFDTIPAEGWEGDLSNYTKDGEVLNRDLLTEKESLLEYPDAAKYGGGSAWTTPAIDKDTHTLFFGTGNPSPQMSDQSRPGDNLYTVSLVALDANTGKLKWYYQQVPHDIWGYDVASPPVIFHTIHKGKIIPAVGQAGKTGWFYIHNRNTGELLLKSEAFVPQNNMFSEASEEGTTIYPGILGGSNWSPVSVNIDQHLAYVSGIHAPIKYTRHEKIVNGKAVRYTSSEPTNDDQWGLLSAVNLTDGKIRWQYRTDQPLLGGTLATKGNLVFVGEGNGNFSAVHGGSGEMLWSTKINAGVNAPAISYMINGKQYIAVVSGGNKIMGYKQGDFISVYSLN</sequence>
<gene>
    <name evidence="6" type="ORF">MB2181_01200</name>
</gene>
<evidence type="ECO:0000256" key="2">
    <source>
        <dbReference type="ARBA" id="ARBA00008156"/>
    </source>
</evidence>
<comment type="caution">
    <text evidence="6">The sequence shown here is derived from an EMBL/GenBank/DDBJ whole genome shotgun (WGS) entry which is preliminary data.</text>
</comment>
<comment type="similarity">
    <text evidence="2">Belongs to the bacterial PQQ dehydrogenase family.</text>
</comment>
<feature type="domain" description="Pyrrolo-quinoline quinone repeat" evidence="4">
    <location>
        <begin position="26"/>
        <end position="410"/>
    </location>
</feature>
<dbReference type="InterPro" id="IPR018391">
    <property type="entry name" value="PQQ_b-propeller_rpt"/>
</dbReference>
<name>A0P537_9PROT</name>
<dbReference type="Pfam" id="PF01011">
    <property type="entry name" value="PQQ"/>
    <property type="match status" value="1"/>
</dbReference>
<evidence type="ECO:0000313" key="6">
    <source>
        <dbReference type="EMBL" id="EAV46647.1"/>
    </source>
</evidence>
<proteinExistence type="inferred from homology"/>
<evidence type="ECO:0000256" key="3">
    <source>
        <dbReference type="ARBA" id="ARBA00023002"/>
    </source>
</evidence>
<reference evidence="6 7" key="1">
    <citation type="submission" date="2006-11" db="EMBL/GenBank/DDBJ databases">
        <authorList>
            <person name="Giovannoni S."/>
            <person name="Vergin K."/>
            <person name="Ferriera S."/>
            <person name="Johnson J."/>
            <person name="Kravitz S."/>
            <person name="Beeson K."/>
            <person name="Sutton G."/>
            <person name="Rogers Y.-H."/>
            <person name="Friedman R."/>
            <person name="Frazier M."/>
            <person name="Venter J.C."/>
        </authorList>
    </citation>
    <scope>NUCLEOTIDE SEQUENCE [LARGE SCALE GENOMIC DNA]</scope>
    <source>
        <strain evidence="6 7">HTCC2181</strain>
    </source>
</reference>
<dbReference type="OrthoDB" id="5296951at2"/>
<feature type="domain" description="Pyrrolo-quinoline quinone repeat" evidence="5">
    <location>
        <begin position="479"/>
        <end position="570"/>
    </location>
</feature>
<dbReference type="Pfam" id="PF13360">
    <property type="entry name" value="PQQ_2"/>
    <property type="match status" value="1"/>
</dbReference>
<dbReference type="Proteomes" id="UP000054262">
    <property type="component" value="Unassembled WGS sequence"/>
</dbReference>
<accession>A0P537</accession>
<keyword evidence="7" id="KW-1185">Reference proteome</keyword>
<dbReference type="EMBL" id="AAUX01000001">
    <property type="protein sequence ID" value="EAV46647.1"/>
    <property type="molecule type" value="Genomic_DNA"/>
</dbReference>
<evidence type="ECO:0000256" key="1">
    <source>
        <dbReference type="ARBA" id="ARBA00001931"/>
    </source>
</evidence>
<dbReference type="SUPFAM" id="SSF50998">
    <property type="entry name" value="Quinoprotein alcohol dehydrogenase-like"/>
    <property type="match status" value="1"/>
</dbReference>
<dbReference type="SMART" id="SM00564">
    <property type="entry name" value="PQQ"/>
    <property type="match status" value="6"/>
</dbReference>